<dbReference type="EMBL" id="GBRH01259482">
    <property type="protein sequence ID" value="JAD38413.1"/>
    <property type="molecule type" value="Transcribed_RNA"/>
</dbReference>
<reference evidence="1" key="1">
    <citation type="submission" date="2014-09" db="EMBL/GenBank/DDBJ databases">
        <authorList>
            <person name="Magalhaes I.L.F."/>
            <person name="Oliveira U."/>
            <person name="Santos F.R."/>
            <person name="Vidigal T.H.D.A."/>
            <person name="Brescovit A.D."/>
            <person name="Santos A.J."/>
        </authorList>
    </citation>
    <scope>NUCLEOTIDE SEQUENCE</scope>
    <source>
        <tissue evidence="1">Shoot tissue taken approximately 20 cm above the soil surface</tissue>
    </source>
</reference>
<dbReference type="AlphaFoldDB" id="A0A0A8ZL33"/>
<sequence length="18" mass="2072">MVTLDAPCPPFHAFFDTY</sequence>
<organism evidence="1">
    <name type="scientific">Arundo donax</name>
    <name type="common">Giant reed</name>
    <name type="synonym">Donax arundinaceus</name>
    <dbReference type="NCBI Taxonomy" id="35708"/>
    <lineage>
        <taxon>Eukaryota</taxon>
        <taxon>Viridiplantae</taxon>
        <taxon>Streptophyta</taxon>
        <taxon>Embryophyta</taxon>
        <taxon>Tracheophyta</taxon>
        <taxon>Spermatophyta</taxon>
        <taxon>Magnoliopsida</taxon>
        <taxon>Liliopsida</taxon>
        <taxon>Poales</taxon>
        <taxon>Poaceae</taxon>
        <taxon>PACMAD clade</taxon>
        <taxon>Arundinoideae</taxon>
        <taxon>Arundineae</taxon>
        <taxon>Arundo</taxon>
    </lineage>
</organism>
<protein>
    <submittedName>
        <fullName evidence="1">Uncharacterized protein</fullName>
    </submittedName>
</protein>
<evidence type="ECO:0000313" key="1">
    <source>
        <dbReference type="EMBL" id="JAD38413.1"/>
    </source>
</evidence>
<name>A0A0A8ZL33_ARUDO</name>
<reference evidence="1" key="2">
    <citation type="journal article" date="2015" name="Data Brief">
        <title>Shoot transcriptome of the giant reed, Arundo donax.</title>
        <authorList>
            <person name="Barrero R.A."/>
            <person name="Guerrero F.D."/>
            <person name="Moolhuijzen P."/>
            <person name="Goolsby J.A."/>
            <person name="Tidwell J."/>
            <person name="Bellgard S.E."/>
            <person name="Bellgard M.I."/>
        </authorList>
    </citation>
    <scope>NUCLEOTIDE SEQUENCE</scope>
    <source>
        <tissue evidence="1">Shoot tissue taken approximately 20 cm above the soil surface</tissue>
    </source>
</reference>
<proteinExistence type="predicted"/>
<accession>A0A0A8ZL33</accession>